<reference evidence="3 4" key="1">
    <citation type="submission" date="2012-04" db="EMBL/GenBank/DDBJ databases">
        <title>Genome sequence of Helicobacter pylori Hp A-9.</title>
        <authorList>
            <person name="Blanchard T.G."/>
            <person name="Czinn S.J."/>
            <person name="McCracken C."/>
            <person name="Abolude K."/>
            <person name="Maroo A."/>
            <person name="Santana-Cruz I."/>
            <person name="Tallon L.J."/>
            <person name="Ficke F.W.F."/>
        </authorList>
    </citation>
    <scope>NUCLEOTIDE SEQUENCE [LARGE SCALE GENOMIC DNA]</scope>
    <source>
        <strain evidence="3 4">Hp A-9</strain>
    </source>
</reference>
<sequence length="72" mass="8237">MIDFYPSSKTCSNCLSVDENFNKDIKKLGKTDKEREYYCKYCGLELDRDLNAAINIHRVGASILGVEFVRPT</sequence>
<dbReference type="EMBL" id="AKOC01000007">
    <property type="protein sequence ID" value="EJB44921.1"/>
    <property type="molecule type" value="Genomic_DNA"/>
</dbReference>
<evidence type="ECO:0000259" key="2">
    <source>
        <dbReference type="Pfam" id="PF07282"/>
    </source>
</evidence>
<evidence type="ECO:0000313" key="4">
    <source>
        <dbReference type="Proteomes" id="UP000005483"/>
    </source>
</evidence>
<dbReference type="Pfam" id="PF07282">
    <property type="entry name" value="Cas12f1-like_TNB"/>
    <property type="match status" value="1"/>
</dbReference>
<dbReference type="GO" id="GO:0003677">
    <property type="term" value="F:DNA binding"/>
    <property type="evidence" value="ECO:0007669"/>
    <property type="project" value="UniProtKB-KW"/>
</dbReference>
<evidence type="ECO:0000313" key="3">
    <source>
        <dbReference type="EMBL" id="EJB44921.1"/>
    </source>
</evidence>
<name>I9REN4_HELPX</name>
<dbReference type="Proteomes" id="UP000005483">
    <property type="component" value="Unassembled WGS sequence"/>
</dbReference>
<organism evidence="3 4">
    <name type="scientific">Helicobacter pylori Hp A-9</name>
    <dbReference type="NCBI Taxonomy" id="992034"/>
    <lineage>
        <taxon>Bacteria</taxon>
        <taxon>Pseudomonadati</taxon>
        <taxon>Campylobacterota</taxon>
        <taxon>Epsilonproteobacteria</taxon>
        <taxon>Campylobacterales</taxon>
        <taxon>Helicobacteraceae</taxon>
        <taxon>Helicobacter</taxon>
    </lineage>
</organism>
<keyword evidence="1" id="KW-0238">DNA-binding</keyword>
<evidence type="ECO:0000256" key="1">
    <source>
        <dbReference type="ARBA" id="ARBA00023125"/>
    </source>
</evidence>
<dbReference type="PATRIC" id="fig|992034.3.peg.525"/>
<gene>
    <name evidence="3" type="ORF">HPHPA9_0551</name>
</gene>
<proteinExistence type="predicted"/>
<comment type="caution">
    <text evidence="3">The sequence shown here is derived from an EMBL/GenBank/DDBJ whole genome shotgun (WGS) entry which is preliminary data.</text>
</comment>
<dbReference type="InterPro" id="IPR010095">
    <property type="entry name" value="Cas12f1-like_TNB"/>
</dbReference>
<protein>
    <recommendedName>
        <fullName evidence="2">Cas12f1-like TNB domain-containing protein</fullName>
    </recommendedName>
</protein>
<accession>I9REN4</accession>
<dbReference type="AlphaFoldDB" id="I9REN4"/>
<feature type="domain" description="Cas12f1-like TNB" evidence="2">
    <location>
        <begin position="4"/>
        <end position="56"/>
    </location>
</feature>